<evidence type="ECO:0000256" key="4">
    <source>
        <dbReference type="ARBA" id="ARBA00022692"/>
    </source>
</evidence>
<feature type="transmembrane region" description="Helical" evidence="8">
    <location>
        <begin position="145"/>
        <end position="163"/>
    </location>
</feature>
<feature type="transmembrane region" description="Helical" evidence="8">
    <location>
        <begin position="272"/>
        <end position="291"/>
    </location>
</feature>
<feature type="transmembrane region" description="Helical" evidence="8">
    <location>
        <begin position="368"/>
        <end position="390"/>
    </location>
</feature>
<keyword evidence="2" id="KW-0813">Transport</keyword>
<evidence type="ECO:0000256" key="6">
    <source>
        <dbReference type="ARBA" id="ARBA00023136"/>
    </source>
</evidence>
<dbReference type="Pfam" id="PF07690">
    <property type="entry name" value="MFS_1"/>
    <property type="match status" value="1"/>
</dbReference>
<feature type="compositionally biased region" description="Low complexity" evidence="7">
    <location>
        <begin position="644"/>
        <end position="654"/>
    </location>
</feature>
<feature type="compositionally biased region" description="Pro residues" evidence="7">
    <location>
        <begin position="656"/>
        <end position="665"/>
    </location>
</feature>
<dbReference type="Gene3D" id="1.10.10.10">
    <property type="entry name" value="Winged helix-like DNA-binding domain superfamily/Winged helix DNA-binding domain"/>
    <property type="match status" value="1"/>
</dbReference>
<feature type="transmembrane region" description="Helical" evidence="8">
    <location>
        <begin position="84"/>
        <end position="110"/>
    </location>
</feature>
<keyword evidence="4 8" id="KW-0812">Transmembrane</keyword>
<feature type="transmembrane region" description="Helical" evidence="8">
    <location>
        <begin position="54"/>
        <end position="72"/>
    </location>
</feature>
<comment type="caution">
    <text evidence="10">The sequence shown here is derived from an EMBL/GenBank/DDBJ whole genome shotgun (WGS) entry which is preliminary data.</text>
</comment>
<evidence type="ECO:0000256" key="1">
    <source>
        <dbReference type="ARBA" id="ARBA00004651"/>
    </source>
</evidence>
<name>A0A1X2EUM3_9MYCO</name>
<dbReference type="InterPro" id="IPR036388">
    <property type="entry name" value="WH-like_DNA-bd_sf"/>
</dbReference>
<dbReference type="Proteomes" id="UP000193964">
    <property type="component" value="Unassembled WGS sequence"/>
</dbReference>
<dbReference type="PROSITE" id="PS50850">
    <property type="entry name" value="MFS"/>
    <property type="match status" value="1"/>
</dbReference>
<accession>A0A1X2EUM3</accession>
<feature type="transmembrane region" description="Helical" evidence="8">
    <location>
        <begin position="234"/>
        <end position="252"/>
    </location>
</feature>
<dbReference type="SUPFAM" id="SSF46785">
    <property type="entry name" value="Winged helix' DNA-binding domain"/>
    <property type="match status" value="1"/>
</dbReference>
<evidence type="ECO:0000313" key="10">
    <source>
        <dbReference type="EMBL" id="ORX09825.1"/>
    </source>
</evidence>
<dbReference type="RefSeq" id="WP_110775349.1">
    <property type="nucleotide sequence ID" value="NZ_JACKUA010000028.1"/>
</dbReference>
<dbReference type="GO" id="GO:0005886">
    <property type="term" value="C:plasma membrane"/>
    <property type="evidence" value="ECO:0007669"/>
    <property type="project" value="UniProtKB-SubCell"/>
</dbReference>
<feature type="region of interest" description="Disordered" evidence="7">
    <location>
        <begin position="634"/>
        <end position="681"/>
    </location>
</feature>
<dbReference type="AlphaFoldDB" id="A0A1X2EUM3"/>
<proteinExistence type="predicted"/>
<evidence type="ECO:0000259" key="9">
    <source>
        <dbReference type="PROSITE" id="PS50850"/>
    </source>
</evidence>
<feature type="domain" description="Major facilitator superfamily (MFS) profile" evidence="9">
    <location>
        <begin position="18"/>
        <end position="469"/>
    </location>
</feature>
<dbReference type="InterPro" id="IPR036259">
    <property type="entry name" value="MFS_trans_sf"/>
</dbReference>
<feature type="transmembrane region" description="Helical" evidence="8">
    <location>
        <begin position="443"/>
        <end position="464"/>
    </location>
</feature>
<dbReference type="Gene3D" id="1.20.1720.10">
    <property type="entry name" value="Multidrug resistance protein D"/>
    <property type="match status" value="1"/>
</dbReference>
<feature type="region of interest" description="Disordered" evidence="7">
    <location>
        <begin position="565"/>
        <end position="584"/>
    </location>
</feature>
<feature type="transmembrane region" description="Helical" evidence="8">
    <location>
        <begin position="311"/>
        <end position="330"/>
    </location>
</feature>
<dbReference type="InterPro" id="IPR036390">
    <property type="entry name" value="WH_DNA-bd_sf"/>
</dbReference>
<evidence type="ECO:0000256" key="8">
    <source>
        <dbReference type="SAM" id="Phobius"/>
    </source>
</evidence>
<sequence length="681" mass="70425">MSVQMIERPAPPKGGGLLIAVLAAAGIAVSLMQTLVVPLVPQLPELLGTTPANASWAVTATLLTGAVATPMFGRLGDMFGPKRILVACAVILTVGSVIAAMTSSLAPLVIGRALQGFGAPVIPLGISVLRAALPADRVGGAMGMVSASLGVGGALGLPMSAVIAEHLSWHALFWCAAALGLMSCILFATLVPDIVPSASMGRFDVLGALGLSAALLLLLLPISKGASWGWTSPMTLGLLIGSVVVFVAFGWWQYRAPTPLVDMRTTLKRPVLLTNLASIAVGFGMFGTSLLGPQLLQMPTMTGYGLGQSMVMAGLWMAPGGLAMMATSPIAGRVIAARGPRFTLILGAVIIAVGYLGGTQLLGSPAGILVFGVVCSTGVGFAFAALPTLINSAVPVSETAAANGINSLARSLGTSTSSAVTSAVLAQMTVVVAGHAFPTLTAFRTAMVIAGCAALVAAVIAMTIPTSVPAPAPSTVEPVLAPVPTRRRAQRLENVLTALGRQAAVALQIPSTPYRLDRGDYVIASYLGADRPLTLDELAREVDSPTTAVDERISTLIRDGMVSRLPDTDQAAPPRFALTSSGRSTFERQRSLNISRLESIVSRWDDGDVAALIGYLGRLSDGIDEELRRQNAVAPDAAPHGMSPHAPTTPIRTARPPRPQHPTRPAPRSLRDRWSVPNRRG</sequence>
<feature type="transmembrane region" description="Helical" evidence="8">
    <location>
        <begin position="169"/>
        <end position="191"/>
    </location>
</feature>
<keyword evidence="6 8" id="KW-0472">Membrane</keyword>
<dbReference type="InterPro" id="IPR011701">
    <property type="entry name" value="MFS"/>
</dbReference>
<protein>
    <submittedName>
        <fullName evidence="10">MFS transporter</fullName>
    </submittedName>
</protein>
<evidence type="ECO:0000256" key="3">
    <source>
        <dbReference type="ARBA" id="ARBA00022475"/>
    </source>
</evidence>
<comment type="subcellular location">
    <subcellularLocation>
        <location evidence="1">Cell membrane</location>
        <topology evidence="1">Multi-pass membrane protein</topology>
    </subcellularLocation>
</comment>
<dbReference type="GO" id="GO:0022857">
    <property type="term" value="F:transmembrane transporter activity"/>
    <property type="evidence" value="ECO:0007669"/>
    <property type="project" value="InterPro"/>
</dbReference>
<feature type="transmembrane region" description="Helical" evidence="8">
    <location>
        <begin position="203"/>
        <end position="222"/>
    </location>
</feature>
<dbReference type="PANTHER" id="PTHR42718">
    <property type="entry name" value="MAJOR FACILITATOR SUPERFAMILY MULTIDRUG TRANSPORTER MFSC"/>
    <property type="match status" value="1"/>
</dbReference>
<dbReference type="Gene3D" id="1.20.1250.20">
    <property type="entry name" value="MFS general substrate transporter like domains"/>
    <property type="match status" value="1"/>
</dbReference>
<evidence type="ECO:0000313" key="11">
    <source>
        <dbReference type="Proteomes" id="UP000193964"/>
    </source>
</evidence>
<dbReference type="SUPFAM" id="SSF103473">
    <property type="entry name" value="MFS general substrate transporter"/>
    <property type="match status" value="1"/>
</dbReference>
<dbReference type="InterPro" id="IPR020846">
    <property type="entry name" value="MFS_dom"/>
</dbReference>
<dbReference type="OrthoDB" id="4484751at2"/>
<feature type="transmembrane region" description="Helical" evidence="8">
    <location>
        <begin position="116"/>
        <end position="133"/>
    </location>
</feature>
<dbReference type="EMBL" id="LQQA01000033">
    <property type="protein sequence ID" value="ORX09825.1"/>
    <property type="molecule type" value="Genomic_DNA"/>
</dbReference>
<reference evidence="10 11" key="1">
    <citation type="submission" date="2016-01" db="EMBL/GenBank/DDBJ databases">
        <title>The new phylogeny of the genus Mycobacterium.</title>
        <authorList>
            <person name="Tarcisio F."/>
            <person name="Conor M."/>
            <person name="Antonella G."/>
            <person name="Elisabetta G."/>
            <person name="Giulia F.S."/>
            <person name="Sara T."/>
            <person name="Anna F."/>
            <person name="Clotilde B."/>
            <person name="Roberto B."/>
            <person name="Veronica D.S."/>
            <person name="Fabio R."/>
            <person name="Monica P."/>
            <person name="Olivier J."/>
            <person name="Enrico T."/>
            <person name="Nicola S."/>
        </authorList>
    </citation>
    <scope>NUCLEOTIDE SEQUENCE [LARGE SCALE GENOMIC DNA]</scope>
    <source>
        <strain evidence="10 11">ATCC 700010</strain>
    </source>
</reference>
<evidence type="ECO:0000256" key="5">
    <source>
        <dbReference type="ARBA" id="ARBA00022989"/>
    </source>
</evidence>
<keyword evidence="5 8" id="KW-1133">Transmembrane helix</keyword>
<dbReference type="PANTHER" id="PTHR42718:SF46">
    <property type="entry name" value="BLR6921 PROTEIN"/>
    <property type="match status" value="1"/>
</dbReference>
<evidence type="ECO:0000256" key="7">
    <source>
        <dbReference type="SAM" id="MobiDB-lite"/>
    </source>
</evidence>
<dbReference type="CDD" id="cd17504">
    <property type="entry name" value="MFS_MMR_MDR_like"/>
    <property type="match status" value="1"/>
</dbReference>
<gene>
    <name evidence="10" type="ORF">AWC31_06310</name>
</gene>
<keyword evidence="3" id="KW-1003">Cell membrane</keyword>
<evidence type="ECO:0000256" key="2">
    <source>
        <dbReference type="ARBA" id="ARBA00022448"/>
    </source>
</evidence>
<organism evidence="10 11">
    <name type="scientific">Mycolicibacterium wolinskyi</name>
    <dbReference type="NCBI Taxonomy" id="59750"/>
    <lineage>
        <taxon>Bacteria</taxon>
        <taxon>Bacillati</taxon>
        <taxon>Actinomycetota</taxon>
        <taxon>Actinomycetes</taxon>
        <taxon>Mycobacteriales</taxon>
        <taxon>Mycobacteriaceae</taxon>
        <taxon>Mycolicibacterium</taxon>
    </lineage>
</organism>
<feature type="transmembrane region" description="Helical" evidence="8">
    <location>
        <begin position="342"/>
        <end position="362"/>
    </location>
</feature>